<dbReference type="Gene3D" id="1.25.40.20">
    <property type="entry name" value="Ankyrin repeat-containing domain"/>
    <property type="match status" value="1"/>
</dbReference>
<organism evidence="1 3">
    <name type="scientific">Didymodactylos carnosus</name>
    <dbReference type="NCBI Taxonomy" id="1234261"/>
    <lineage>
        <taxon>Eukaryota</taxon>
        <taxon>Metazoa</taxon>
        <taxon>Spiralia</taxon>
        <taxon>Gnathifera</taxon>
        <taxon>Rotifera</taxon>
        <taxon>Eurotatoria</taxon>
        <taxon>Bdelloidea</taxon>
        <taxon>Philodinida</taxon>
        <taxon>Philodinidae</taxon>
        <taxon>Didymodactylos</taxon>
    </lineage>
</organism>
<protein>
    <submittedName>
        <fullName evidence="1">Uncharacterized protein</fullName>
    </submittedName>
</protein>
<dbReference type="InterPro" id="IPR036770">
    <property type="entry name" value="Ankyrin_rpt-contain_sf"/>
</dbReference>
<dbReference type="Proteomes" id="UP000681722">
    <property type="component" value="Unassembled WGS sequence"/>
</dbReference>
<evidence type="ECO:0000313" key="1">
    <source>
        <dbReference type="EMBL" id="CAF1599775.1"/>
    </source>
</evidence>
<dbReference type="AlphaFoldDB" id="A0A816ANA7"/>
<proteinExistence type="predicted"/>
<dbReference type="EMBL" id="CAJOBC010101883">
    <property type="protein sequence ID" value="CAF4476489.1"/>
    <property type="molecule type" value="Genomic_DNA"/>
</dbReference>
<evidence type="ECO:0000313" key="3">
    <source>
        <dbReference type="Proteomes" id="UP000663829"/>
    </source>
</evidence>
<comment type="caution">
    <text evidence="1">The sequence shown here is derived from an EMBL/GenBank/DDBJ whole genome shotgun (WGS) entry which is preliminary data.</text>
</comment>
<name>A0A816ANA7_9BILA</name>
<evidence type="ECO:0000313" key="2">
    <source>
        <dbReference type="EMBL" id="CAF4476489.1"/>
    </source>
</evidence>
<dbReference type="Proteomes" id="UP000663829">
    <property type="component" value="Unassembled WGS sequence"/>
</dbReference>
<dbReference type="EMBL" id="CAJNOQ010035498">
    <property type="protein sequence ID" value="CAF1599775.1"/>
    <property type="molecule type" value="Genomic_DNA"/>
</dbReference>
<accession>A0A816ANA7</accession>
<keyword evidence="3" id="KW-1185">Reference proteome</keyword>
<feature type="non-terminal residue" evidence="1">
    <location>
        <position position="177"/>
    </location>
</feature>
<sequence>AGVNTENRAGRVALLEPIMCMREDCVEFLCLYGDADPTLTDSDGVAPMSLARMFPKIQLIFSKRLKRKAFLNKRVKLHDLKGADDAAGTLNGSEGTVLRYDPSDQRFHIQLDNDEKRMLSIKEENLELIEKLQECAAKGCKNFRDSSVKCPRCLVTIYCSDSCRRLTGRNTNRFVKS</sequence>
<gene>
    <name evidence="1" type="ORF">GPM918_LOCUS42356</name>
    <name evidence="2" type="ORF">SRO942_LOCUS43577</name>
</gene>
<reference evidence="1" key="1">
    <citation type="submission" date="2021-02" db="EMBL/GenBank/DDBJ databases">
        <authorList>
            <person name="Nowell W R."/>
        </authorList>
    </citation>
    <scope>NUCLEOTIDE SEQUENCE</scope>
</reference>